<dbReference type="Proteomes" id="UP000278804">
    <property type="component" value="Chromosome"/>
</dbReference>
<dbReference type="RefSeq" id="WP_125164702.1">
    <property type="nucleotide sequence ID" value="NZ_CP034234.1"/>
</dbReference>
<protein>
    <recommendedName>
        <fullName evidence="6">Ribosomal RNA small subunit methyltransferase H</fullName>
        <ecNumber evidence="6">2.1.1.199</ecNumber>
    </recommendedName>
    <alternativeName>
        <fullName evidence="6">16S rRNA m(4)C1402 methyltransferase</fullName>
    </alternativeName>
    <alternativeName>
        <fullName evidence="6">rRNA (cytosine-N(4)-)-methyltransferase RsmH</fullName>
    </alternativeName>
</protein>
<dbReference type="Pfam" id="PF01795">
    <property type="entry name" value="Methyltransf_5"/>
    <property type="match status" value="1"/>
</dbReference>
<evidence type="ECO:0000256" key="5">
    <source>
        <dbReference type="ARBA" id="ARBA00022691"/>
    </source>
</evidence>
<sequence length="303" mass="34617">MKHISVMLDETIELLNINPEGIYVDATLGAGGHSYEICKQLTTGRLIGFDKDFDAIERTSKRLEGFGDKVTMVHGSYTQLTDKLNELGIHEVDGFLFDLGVSSPQFDDADRGFSYRFDSRLDMRMDQTQALSAYEVVNEYDEEKLVQILKDNSDERYARRIVKQIIENRPVETTFELVELIKRAYPGKELKKGHPAKKTFQALRIEVNNEFEEVKDAVEQAVHVIKPGGRVVVITFHSIEDRIVKRIFSNYGKPKKVDPKLPIIEEQVLNYKLVSKALKASAEELEFNNRAHSAILRGIERVK</sequence>
<feature type="binding site" evidence="6">
    <location>
        <position position="105"/>
    </location>
    <ligand>
        <name>S-adenosyl-L-methionine</name>
        <dbReference type="ChEBI" id="CHEBI:59789"/>
    </ligand>
</feature>
<evidence type="ECO:0000256" key="1">
    <source>
        <dbReference type="ARBA" id="ARBA00010396"/>
    </source>
</evidence>
<dbReference type="InterPro" id="IPR023397">
    <property type="entry name" value="SAM-dep_MeTrfase_MraW_recog"/>
</dbReference>
<dbReference type="InterPro" id="IPR002903">
    <property type="entry name" value="RsmH"/>
</dbReference>
<dbReference type="PIRSF" id="PIRSF004486">
    <property type="entry name" value="MraW"/>
    <property type="match status" value="1"/>
</dbReference>
<dbReference type="SUPFAM" id="SSF53335">
    <property type="entry name" value="S-adenosyl-L-methionine-dependent methyltransferases"/>
    <property type="match status" value="1"/>
</dbReference>
<keyword evidence="8" id="KW-1185">Reference proteome</keyword>
<proteinExistence type="inferred from homology"/>
<feature type="binding site" evidence="6">
    <location>
        <position position="98"/>
    </location>
    <ligand>
        <name>S-adenosyl-L-methionine</name>
        <dbReference type="ChEBI" id="CHEBI:59789"/>
    </ligand>
</feature>
<keyword evidence="5 6" id="KW-0949">S-adenosyl-L-methionine</keyword>
<dbReference type="Gene3D" id="1.10.150.170">
    <property type="entry name" value="Putative methyltransferase TM0872, insert domain"/>
    <property type="match status" value="1"/>
</dbReference>
<comment type="similarity">
    <text evidence="1 6">Belongs to the methyltransferase superfamily. RsmH family.</text>
</comment>
<keyword evidence="2 6" id="KW-0698">rRNA processing</keyword>
<dbReference type="AlphaFoldDB" id="A0A3S8RNT2"/>
<comment type="function">
    <text evidence="6">Specifically methylates the N4 position of cytidine in position 1402 (C1402) of 16S rRNA.</text>
</comment>
<dbReference type="GO" id="GO:0070475">
    <property type="term" value="P:rRNA base methylation"/>
    <property type="evidence" value="ECO:0007669"/>
    <property type="project" value="UniProtKB-UniRule"/>
</dbReference>
<dbReference type="NCBIfam" id="TIGR00006">
    <property type="entry name" value="16S rRNA (cytosine(1402)-N(4))-methyltransferase RsmH"/>
    <property type="match status" value="1"/>
</dbReference>
<comment type="subcellular location">
    <subcellularLocation>
        <location evidence="6">Cytoplasm</location>
    </subcellularLocation>
</comment>
<dbReference type="EC" id="2.1.1.199" evidence="6"/>
<evidence type="ECO:0000256" key="6">
    <source>
        <dbReference type="HAMAP-Rule" id="MF_01007"/>
    </source>
</evidence>
<evidence type="ECO:0000256" key="2">
    <source>
        <dbReference type="ARBA" id="ARBA00022552"/>
    </source>
</evidence>
<organism evidence="7 8">
    <name type="scientific">Erysipelothrix piscisicarius</name>
    <dbReference type="NCBI Taxonomy" id="2485784"/>
    <lineage>
        <taxon>Bacteria</taxon>
        <taxon>Bacillati</taxon>
        <taxon>Bacillota</taxon>
        <taxon>Erysipelotrichia</taxon>
        <taxon>Erysipelotrichales</taxon>
        <taxon>Erysipelotrichaceae</taxon>
        <taxon>Erysipelothrix</taxon>
    </lineage>
</organism>
<dbReference type="HAMAP" id="MF_01007">
    <property type="entry name" value="16SrRNA_methyltr_H"/>
    <property type="match status" value="1"/>
</dbReference>
<dbReference type="PANTHER" id="PTHR11265">
    <property type="entry name" value="S-ADENOSYL-METHYLTRANSFERASE MRAW"/>
    <property type="match status" value="1"/>
</dbReference>
<evidence type="ECO:0000256" key="4">
    <source>
        <dbReference type="ARBA" id="ARBA00022679"/>
    </source>
</evidence>
<dbReference type="GO" id="GO:0005737">
    <property type="term" value="C:cytoplasm"/>
    <property type="evidence" value="ECO:0007669"/>
    <property type="project" value="UniProtKB-SubCell"/>
</dbReference>
<feature type="binding site" evidence="6">
    <location>
        <position position="50"/>
    </location>
    <ligand>
        <name>S-adenosyl-L-methionine</name>
        <dbReference type="ChEBI" id="CHEBI:59789"/>
    </ligand>
</feature>
<name>A0A3S8RNT2_9FIRM</name>
<keyword evidence="3 6" id="KW-0489">Methyltransferase</keyword>
<comment type="catalytic activity">
    <reaction evidence="6">
        <text>cytidine(1402) in 16S rRNA + S-adenosyl-L-methionine = N(4)-methylcytidine(1402) in 16S rRNA + S-adenosyl-L-homocysteine + H(+)</text>
        <dbReference type="Rhea" id="RHEA:42928"/>
        <dbReference type="Rhea" id="RHEA-COMP:10286"/>
        <dbReference type="Rhea" id="RHEA-COMP:10287"/>
        <dbReference type="ChEBI" id="CHEBI:15378"/>
        <dbReference type="ChEBI" id="CHEBI:57856"/>
        <dbReference type="ChEBI" id="CHEBI:59789"/>
        <dbReference type="ChEBI" id="CHEBI:74506"/>
        <dbReference type="ChEBI" id="CHEBI:82748"/>
        <dbReference type="EC" id="2.1.1.199"/>
    </reaction>
</comment>
<accession>A0A3S8RNT2</accession>
<evidence type="ECO:0000313" key="8">
    <source>
        <dbReference type="Proteomes" id="UP000278804"/>
    </source>
</evidence>
<keyword evidence="4 6" id="KW-0808">Transferase</keyword>
<evidence type="ECO:0000256" key="3">
    <source>
        <dbReference type="ARBA" id="ARBA00022603"/>
    </source>
</evidence>
<dbReference type="SUPFAM" id="SSF81799">
    <property type="entry name" value="Putative methyltransferase TM0872, insert domain"/>
    <property type="match status" value="1"/>
</dbReference>
<reference evidence="7 8" key="1">
    <citation type="journal article" date="2020" name="Int. J. Syst. Evol. Microbiol.">
        <title>Description of Erysipelothrix piscisicarius sp. nov., an emergent fish pathogen, and assessment of virulence using a tiger barb (Puntigrus tetrazona) infection model.</title>
        <authorList>
            <person name="Pomaranski E.K."/>
            <person name="Griffin M.J."/>
            <person name="Camus A.C."/>
            <person name="Armwood A.R."/>
            <person name="Shelley J."/>
            <person name="Waldbieser G.C."/>
            <person name="LaFrentz B.R."/>
            <person name="Garcia J.C."/>
            <person name="Yanong R."/>
            <person name="Soto E."/>
        </authorList>
    </citation>
    <scope>NUCLEOTIDE SEQUENCE [LARGE SCALE GENOMIC DNA]</scope>
    <source>
        <strain evidence="7 8">15TAL0474</strain>
    </source>
</reference>
<gene>
    <name evidence="6 7" type="primary">rsmH</name>
    <name evidence="7" type="ORF">EEI45_07160</name>
</gene>
<dbReference type="EMBL" id="CP034234">
    <property type="protein sequence ID" value="AZK44537.1"/>
    <property type="molecule type" value="Genomic_DNA"/>
</dbReference>
<dbReference type="InterPro" id="IPR029063">
    <property type="entry name" value="SAM-dependent_MTases_sf"/>
</dbReference>
<dbReference type="GO" id="GO:0071424">
    <property type="term" value="F:rRNA (cytosine-N4-)-methyltransferase activity"/>
    <property type="evidence" value="ECO:0007669"/>
    <property type="project" value="UniProtKB-UniRule"/>
</dbReference>
<feature type="binding site" evidence="6">
    <location>
        <begin position="31"/>
        <end position="33"/>
    </location>
    <ligand>
        <name>S-adenosyl-L-methionine</name>
        <dbReference type="ChEBI" id="CHEBI:59789"/>
    </ligand>
</feature>
<dbReference type="PANTHER" id="PTHR11265:SF0">
    <property type="entry name" value="12S RRNA N4-METHYLCYTIDINE METHYLTRANSFERASE"/>
    <property type="match status" value="1"/>
</dbReference>
<keyword evidence="6" id="KW-0963">Cytoplasm</keyword>
<dbReference type="Gene3D" id="3.40.50.150">
    <property type="entry name" value="Vaccinia Virus protein VP39"/>
    <property type="match status" value="1"/>
</dbReference>
<evidence type="ECO:0000313" key="7">
    <source>
        <dbReference type="EMBL" id="AZK44537.1"/>
    </source>
</evidence>
<dbReference type="KEGG" id="eri:EEI45_07160"/>
<feature type="binding site" evidence="6">
    <location>
        <position position="77"/>
    </location>
    <ligand>
        <name>S-adenosyl-L-methionine</name>
        <dbReference type="ChEBI" id="CHEBI:59789"/>
    </ligand>
</feature>